<evidence type="ECO:0000256" key="4">
    <source>
        <dbReference type="SAM" id="Phobius"/>
    </source>
</evidence>
<dbReference type="Pfam" id="PF13855">
    <property type="entry name" value="LRR_8"/>
    <property type="match status" value="1"/>
</dbReference>
<dbReference type="Gene3D" id="3.80.10.10">
    <property type="entry name" value="Ribonuclease Inhibitor"/>
    <property type="match status" value="2"/>
</dbReference>
<evidence type="ECO:0000313" key="7">
    <source>
        <dbReference type="Proteomes" id="UP000308267"/>
    </source>
</evidence>
<accession>A0A4S2L6Q0</accession>
<comment type="caution">
    <text evidence="6">The sequence shown here is derived from an EMBL/GenBank/DDBJ whole genome shotgun (WGS) entry which is preliminary data.</text>
</comment>
<organism evidence="6 7">
    <name type="scientific">Opisthorchis felineus</name>
    <dbReference type="NCBI Taxonomy" id="147828"/>
    <lineage>
        <taxon>Eukaryota</taxon>
        <taxon>Metazoa</taxon>
        <taxon>Spiralia</taxon>
        <taxon>Lophotrochozoa</taxon>
        <taxon>Platyhelminthes</taxon>
        <taxon>Trematoda</taxon>
        <taxon>Digenea</taxon>
        <taxon>Opisthorchiida</taxon>
        <taxon>Opisthorchiata</taxon>
        <taxon>Opisthorchiidae</taxon>
        <taxon>Opisthorchis</taxon>
    </lineage>
</organism>
<evidence type="ECO:0000313" key="6">
    <source>
        <dbReference type="EMBL" id="TGZ58675.1"/>
    </source>
</evidence>
<keyword evidence="4" id="KW-0812">Transmembrane</keyword>
<dbReference type="STRING" id="147828.A0A4S2L6Q0"/>
<evidence type="ECO:0000256" key="2">
    <source>
        <dbReference type="ARBA" id="ARBA00022729"/>
    </source>
</evidence>
<dbReference type="EMBL" id="SJOL01009162">
    <property type="protein sequence ID" value="TGZ58675.1"/>
    <property type="molecule type" value="Genomic_DNA"/>
</dbReference>
<protein>
    <recommendedName>
        <fullName evidence="5">Ig-like domain-containing protein</fullName>
    </recommendedName>
</protein>
<dbReference type="SMART" id="SM00369">
    <property type="entry name" value="LRR_TYP"/>
    <property type="match status" value="2"/>
</dbReference>
<dbReference type="OrthoDB" id="676979at2759"/>
<keyword evidence="7" id="KW-1185">Reference proteome</keyword>
<dbReference type="SMART" id="SM00082">
    <property type="entry name" value="LRRCT"/>
    <property type="match status" value="1"/>
</dbReference>
<dbReference type="PROSITE" id="PS51450">
    <property type="entry name" value="LRR"/>
    <property type="match status" value="1"/>
</dbReference>
<dbReference type="InterPro" id="IPR001611">
    <property type="entry name" value="Leu-rich_rpt"/>
</dbReference>
<evidence type="ECO:0000259" key="5">
    <source>
        <dbReference type="PROSITE" id="PS50835"/>
    </source>
</evidence>
<reference evidence="6 7" key="1">
    <citation type="journal article" date="2019" name="BMC Genomics">
        <title>New insights from Opisthorchis felineus genome: update on genomics of the epidemiologically important liver flukes.</title>
        <authorList>
            <person name="Ershov N.I."/>
            <person name="Mordvinov V.A."/>
            <person name="Prokhortchouk E.B."/>
            <person name="Pakharukova M.Y."/>
            <person name="Gunbin K.V."/>
            <person name="Ustyantsev K."/>
            <person name="Genaev M.A."/>
            <person name="Blinov A.G."/>
            <person name="Mazur A."/>
            <person name="Boulygina E."/>
            <person name="Tsygankova S."/>
            <person name="Khrameeva E."/>
            <person name="Chekanov N."/>
            <person name="Fan G."/>
            <person name="Xiao A."/>
            <person name="Zhang H."/>
            <person name="Xu X."/>
            <person name="Yang H."/>
            <person name="Solovyev V."/>
            <person name="Lee S.M."/>
            <person name="Liu X."/>
            <person name="Afonnikov D.A."/>
            <person name="Skryabin K.G."/>
        </authorList>
    </citation>
    <scope>NUCLEOTIDE SEQUENCE [LARGE SCALE GENOMIC DNA]</scope>
    <source>
        <strain evidence="6">AK-0245</strain>
        <tissue evidence="6">Whole organism</tissue>
    </source>
</reference>
<dbReference type="Proteomes" id="UP000308267">
    <property type="component" value="Unassembled WGS sequence"/>
</dbReference>
<keyword evidence="4" id="KW-0472">Membrane</keyword>
<gene>
    <name evidence="6" type="ORF">CRM22_009496</name>
</gene>
<dbReference type="AlphaFoldDB" id="A0A4S2L6Q0"/>
<sequence length="794" mass="87661">MLDSFEHFSVRVGIFYLVCNLIVNVPSANALSSRELCLSKVCSGCIAGSLSCQEGGLSRLPDQLSADIQSVILIGHRFDSSSLLKANFSNYPHQTTQLQRLTLRNCGVERVQPGAFHSLQSLTQLDLSQNNLQIIESHTFAGLRLEFLRLDENKGLRLAPGAFEEASIVSLSMNQCGLRTLSYEDLAPLLKNGVLTNLHLSGNKLMSLESRLEPTFLVLQSLSIEQNSFVCDCKIRWLADVLKQRSVKRDRRGLGTIFNGDSTHLSGQPFNSPLDVRPGTQLDGDLLKPVCRSPERLAGRWIEKLTAQDFYCSLPHLQTLEIDLAYVNGPDQEASKAVQQKGNAPVKGDELKVTLRCQVSGSPELQTAWYRRSGSQMMSRLGLHGPDEDLTKISSSKASKPGVTEVELFSPQLFQNNAFKNSIALGIVPIERLVCFASDLSGNSSAEVRLHWPLPVVTQNAEESIQTSPVEQRYPMAETTQLEKEMKTDKNGWIQNTEERSHWYLLTGEDPNGFWLQKQFSALQMIGAVVGTFTITLFLFLIGFCLLKAYRVNRTCERNKLFLQNNASVYNQSSPTSKYTGLPSYSSVPIQPNASRYPVVASSSMDVQNLYSSHLPHQLTNHVSQNDMNALDLSGNKRLPYATYEPVPLSELAAPTTYSDSQTYDVPRFPPILSPPSIPLPPVPASTNSSFVSTQTMDSRPTFLTSTLAGHGTAMRGQISGCVMSPILGNKSDGGTSREFPMSATLNRLHNSTHLQGHSTLNQHQTAQHLAQNQLFNFVNQPSAFNLHAQEKGS</sequence>
<keyword evidence="4" id="KW-1133">Transmembrane helix</keyword>
<dbReference type="PANTHER" id="PTHR24366:SF96">
    <property type="entry name" value="LEUCINE RICH REPEAT CONTAINING 53"/>
    <property type="match status" value="1"/>
</dbReference>
<feature type="transmembrane region" description="Helical" evidence="4">
    <location>
        <begin position="525"/>
        <end position="550"/>
    </location>
</feature>
<dbReference type="InterPro" id="IPR003591">
    <property type="entry name" value="Leu-rich_rpt_typical-subtyp"/>
</dbReference>
<evidence type="ECO:0000256" key="3">
    <source>
        <dbReference type="ARBA" id="ARBA00022737"/>
    </source>
</evidence>
<dbReference type="PROSITE" id="PS50835">
    <property type="entry name" value="IG_LIKE"/>
    <property type="match status" value="1"/>
</dbReference>
<dbReference type="PANTHER" id="PTHR24366">
    <property type="entry name" value="IG(IMMUNOGLOBULIN) AND LRR(LEUCINE RICH REPEAT) DOMAINS"/>
    <property type="match status" value="1"/>
</dbReference>
<dbReference type="InterPro" id="IPR007110">
    <property type="entry name" value="Ig-like_dom"/>
</dbReference>
<name>A0A4S2L6Q0_OPIFE</name>
<keyword evidence="3" id="KW-0677">Repeat</keyword>
<keyword evidence="2" id="KW-0732">Signal</keyword>
<dbReference type="SUPFAM" id="SSF52058">
    <property type="entry name" value="L domain-like"/>
    <property type="match status" value="1"/>
</dbReference>
<keyword evidence="1" id="KW-0433">Leucine-rich repeat</keyword>
<feature type="domain" description="Ig-like" evidence="5">
    <location>
        <begin position="330"/>
        <end position="451"/>
    </location>
</feature>
<evidence type="ECO:0000256" key="1">
    <source>
        <dbReference type="ARBA" id="ARBA00022614"/>
    </source>
</evidence>
<dbReference type="InterPro" id="IPR000483">
    <property type="entry name" value="Cys-rich_flank_reg_C"/>
</dbReference>
<proteinExistence type="predicted"/>
<dbReference type="InterPro" id="IPR032675">
    <property type="entry name" value="LRR_dom_sf"/>
</dbReference>